<sequence>MPLTRVTYFKVPKAADQQALVSLYRAMPTKALKDGKPYIRSVRAGPAKDDPRSKGFTFAAISIFDSLADMQYYDNSCPAHAELRNFAQSVHEGGMVVYFEDAIGAEEAQ</sequence>
<evidence type="ECO:0000259" key="1">
    <source>
        <dbReference type="PROSITE" id="PS51502"/>
    </source>
</evidence>
<evidence type="ECO:0000313" key="3">
    <source>
        <dbReference type="Proteomes" id="UP001642405"/>
    </source>
</evidence>
<accession>A0ABP0CJV5</accession>
<name>A0ABP0CJV5_9PEZI</name>
<dbReference type="Pfam" id="PF07876">
    <property type="entry name" value="Dabb"/>
    <property type="match status" value="1"/>
</dbReference>
<dbReference type="SMART" id="SM00886">
    <property type="entry name" value="Dabb"/>
    <property type="match status" value="1"/>
</dbReference>
<proteinExistence type="predicted"/>
<dbReference type="InterPro" id="IPR013097">
    <property type="entry name" value="Dabb"/>
</dbReference>
<dbReference type="SUPFAM" id="SSF54909">
    <property type="entry name" value="Dimeric alpha+beta barrel"/>
    <property type="match status" value="1"/>
</dbReference>
<evidence type="ECO:0000313" key="2">
    <source>
        <dbReference type="EMBL" id="CAK7232330.1"/>
    </source>
</evidence>
<dbReference type="InterPro" id="IPR011008">
    <property type="entry name" value="Dimeric_a/b-barrel"/>
</dbReference>
<keyword evidence="3" id="KW-1185">Reference proteome</keyword>
<dbReference type="Proteomes" id="UP001642405">
    <property type="component" value="Unassembled WGS sequence"/>
</dbReference>
<dbReference type="Gene3D" id="3.30.70.100">
    <property type="match status" value="1"/>
</dbReference>
<protein>
    <recommendedName>
        <fullName evidence="1">Stress-response A/B barrel domain-containing protein</fullName>
    </recommendedName>
</protein>
<gene>
    <name evidence="2" type="ORF">SCUCBS95973_008223</name>
</gene>
<organism evidence="2 3">
    <name type="scientific">Sporothrix curviconia</name>
    <dbReference type="NCBI Taxonomy" id="1260050"/>
    <lineage>
        <taxon>Eukaryota</taxon>
        <taxon>Fungi</taxon>
        <taxon>Dikarya</taxon>
        <taxon>Ascomycota</taxon>
        <taxon>Pezizomycotina</taxon>
        <taxon>Sordariomycetes</taxon>
        <taxon>Sordariomycetidae</taxon>
        <taxon>Ophiostomatales</taxon>
        <taxon>Ophiostomataceae</taxon>
        <taxon>Sporothrix</taxon>
    </lineage>
</organism>
<comment type="caution">
    <text evidence="2">The sequence shown here is derived from an EMBL/GenBank/DDBJ whole genome shotgun (WGS) entry which is preliminary data.</text>
</comment>
<reference evidence="2 3" key="1">
    <citation type="submission" date="2024-01" db="EMBL/GenBank/DDBJ databases">
        <authorList>
            <person name="Allen C."/>
            <person name="Tagirdzhanova G."/>
        </authorList>
    </citation>
    <scope>NUCLEOTIDE SEQUENCE [LARGE SCALE GENOMIC DNA]</scope>
</reference>
<dbReference type="EMBL" id="CAWUHB010000064">
    <property type="protein sequence ID" value="CAK7232330.1"/>
    <property type="molecule type" value="Genomic_DNA"/>
</dbReference>
<dbReference type="PROSITE" id="PS51502">
    <property type="entry name" value="S_R_A_B_BARREL"/>
    <property type="match status" value="1"/>
</dbReference>
<feature type="domain" description="Stress-response A/B barrel" evidence="1">
    <location>
        <begin position="3"/>
        <end position="99"/>
    </location>
</feature>